<reference evidence="2" key="1">
    <citation type="submission" date="2018-07" db="EMBL/GenBank/DDBJ databases">
        <title>Streptacidiphilus bronchialis DSM 106435 chromosome.</title>
        <authorList>
            <person name="Batra D."/>
            <person name="Gulvik C.A."/>
        </authorList>
    </citation>
    <scope>NUCLEOTIDE SEQUENCE [LARGE SCALE GENOMIC DNA]</scope>
    <source>
        <strain evidence="2">DSM 106435</strain>
    </source>
</reference>
<name>A0A345T0M8_9ACTN</name>
<dbReference type="OrthoDB" id="9763949at2"/>
<sequence length="389" mass="40666">MTPVSRLAPVRVDPEVLYRAATRIAAGQADIHDGCCLLTGRLQPTAGMAAGQHAACFAEAYDQAVAAVLNALRSVVDALGLMSHCLTATANNLVLADHSSHATTPHAHPDTRSLHDTVAAPRYRMPLTAGGPGLPRIPALEDAAYAWRKLTEALTEAGGMMNVSLWPLYGDAHGPELDAVHHHWSTLWRGPDHERSLLSAAAVACGRLGSACLDVAAAMAEDLGDPGSSAVSAAALPAAGLLRDLPSLLRRAVDRVPQLRVHQAETRPCPRVPETGPLPAAAWSPPRRRAPVSAVGLDRQQVARLTGGRVSGGVPAHVDVIGADGEFVLVADSPRVLGAKELEAALHGLREAAGRWEVPALAYFPHGTGPDTLALARAVLGERGVRLFG</sequence>
<dbReference type="AlphaFoldDB" id="A0A345T0M8"/>
<dbReference type="Gene3D" id="1.10.287.1060">
    <property type="entry name" value="ESAT-6-like"/>
    <property type="match status" value="1"/>
</dbReference>
<keyword evidence="2" id="KW-1185">Reference proteome</keyword>
<accession>A0A345T0M8</accession>
<protein>
    <submittedName>
        <fullName evidence="1">Uncharacterized protein</fullName>
    </submittedName>
</protein>
<proteinExistence type="predicted"/>
<gene>
    <name evidence="1" type="ORF">C7M71_021085</name>
</gene>
<organism evidence="1 2">
    <name type="scientific">Peterkaempfera bronchialis</name>
    <dbReference type="NCBI Taxonomy" id="2126346"/>
    <lineage>
        <taxon>Bacteria</taxon>
        <taxon>Bacillati</taxon>
        <taxon>Actinomycetota</taxon>
        <taxon>Actinomycetes</taxon>
        <taxon>Kitasatosporales</taxon>
        <taxon>Streptomycetaceae</taxon>
        <taxon>Peterkaempfera</taxon>
    </lineage>
</organism>
<dbReference type="Proteomes" id="UP000249340">
    <property type="component" value="Chromosome"/>
</dbReference>
<evidence type="ECO:0000313" key="1">
    <source>
        <dbReference type="EMBL" id="AXI79533.1"/>
    </source>
</evidence>
<evidence type="ECO:0000313" key="2">
    <source>
        <dbReference type="Proteomes" id="UP000249340"/>
    </source>
</evidence>
<dbReference type="EMBL" id="CP031264">
    <property type="protein sequence ID" value="AXI79533.1"/>
    <property type="molecule type" value="Genomic_DNA"/>
</dbReference>
<dbReference type="KEGG" id="stri:C7M71_021085"/>